<evidence type="ECO:0000259" key="1">
    <source>
        <dbReference type="Pfam" id="PF19328"/>
    </source>
</evidence>
<dbReference type="InterPro" id="IPR036291">
    <property type="entry name" value="NAD(P)-bd_dom_sf"/>
</dbReference>
<proteinExistence type="predicted"/>
<feature type="domain" description="2,4-diaminopentanoate dehydrogenase C-terminal" evidence="1">
    <location>
        <begin position="152"/>
        <end position="349"/>
    </location>
</feature>
<gene>
    <name evidence="2" type="ORF">BL253_33350</name>
</gene>
<name>A0A1V2I1B4_9ACTN</name>
<keyword evidence="3" id="KW-1185">Reference proteome</keyword>
<dbReference type="OrthoDB" id="4759936at2"/>
<evidence type="ECO:0000313" key="2">
    <source>
        <dbReference type="EMBL" id="ONH23313.1"/>
    </source>
</evidence>
<accession>A0A1V2I1B4</accession>
<dbReference type="EMBL" id="MOMC01000088">
    <property type="protein sequence ID" value="ONH23313.1"/>
    <property type="molecule type" value="Genomic_DNA"/>
</dbReference>
<organism evidence="2 3">
    <name type="scientific">Pseudofrankia asymbiotica</name>
    <dbReference type="NCBI Taxonomy" id="1834516"/>
    <lineage>
        <taxon>Bacteria</taxon>
        <taxon>Bacillati</taxon>
        <taxon>Actinomycetota</taxon>
        <taxon>Actinomycetes</taxon>
        <taxon>Frankiales</taxon>
        <taxon>Frankiaceae</taxon>
        <taxon>Pseudofrankia</taxon>
    </lineage>
</organism>
<dbReference type="Proteomes" id="UP000188929">
    <property type="component" value="Unassembled WGS sequence"/>
</dbReference>
<comment type="caution">
    <text evidence="2">The sequence shown here is derived from an EMBL/GenBank/DDBJ whole genome shotgun (WGS) entry which is preliminary data.</text>
</comment>
<reference evidence="3" key="1">
    <citation type="submission" date="2016-10" db="EMBL/GenBank/DDBJ databases">
        <title>Frankia sp. NRRL B-16386 Genome sequencing.</title>
        <authorList>
            <person name="Ghodhbane-Gtari F."/>
            <person name="Swanson E."/>
            <person name="Gueddou A."/>
            <person name="Hezbri K."/>
            <person name="Ktari K."/>
            <person name="Nouioui I."/>
            <person name="Morris K."/>
            <person name="Simpson S."/>
            <person name="Abebe-Akele F."/>
            <person name="Thomas K."/>
            <person name="Gtari M."/>
            <person name="Tisa L.S."/>
        </authorList>
    </citation>
    <scope>NUCLEOTIDE SEQUENCE [LARGE SCALE GENOMIC DNA]</scope>
    <source>
        <strain evidence="3">NRRL B-16386</strain>
    </source>
</reference>
<dbReference type="STRING" id="1834516.BL253_33350"/>
<dbReference type="SUPFAM" id="SSF51735">
    <property type="entry name" value="NAD(P)-binding Rossmann-fold domains"/>
    <property type="match status" value="1"/>
</dbReference>
<sequence length="355" mass="37359">MSPLRVIQWGTGNVGQHALRGIIRRPDLELVGVHAHSPAKIGRDAAELCGLSEPTGVVATDDIDALLALDADCVSYTVQGESRIDDTMDELCMILAAGKNIVSTALVFLINPAFLDDATRGRLAAACEKGGTTLLTSGIDPGWSGDVVPLLVAQMCERVDSIRVSELMNYGEYADPAFTGEVFGFGLPLDHPAALFEPGAVTFGWGGIVQLLADALGWTLDEIREEHERLPAPETFHTAMGRVEQGTTAAVRFDVTGIVGGRPAITAAHVNRLRDDIGPDWPILAGGRSGYRVEVTGHPSFTLELEPRLDDGGSHAVAGLIGSAMRILNAIPAVCAAPPGLVTPLDLPFFTVGGA</sequence>
<dbReference type="RefSeq" id="WP_076821668.1">
    <property type="nucleotide sequence ID" value="NZ_MOMC01000088.1"/>
</dbReference>
<dbReference type="Gene3D" id="3.40.50.720">
    <property type="entry name" value="NAD(P)-binding Rossmann-like Domain"/>
    <property type="match status" value="1"/>
</dbReference>
<evidence type="ECO:0000313" key="3">
    <source>
        <dbReference type="Proteomes" id="UP000188929"/>
    </source>
</evidence>
<dbReference type="Pfam" id="PF19328">
    <property type="entry name" value="DAP_DH_C"/>
    <property type="match status" value="1"/>
</dbReference>
<dbReference type="AlphaFoldDB" id="A0A1V2I1B4"/>
<protein>
    <recommendedName>
        <fullName evidence="1">2,4-diaminopentanoate dehydrogenase C-terminal domain-containing protein</fullName>
    </recommendedName>
</protein>
<dbReference type="InterPro" id="IPR045760">
    <property type="entry name" value="DAP_DH_C"/>
</dbReference>
<dbReference type="CDD" id="cd24146">
    <property type="entry name" value="nat-AmDH_N_like"/>
    <property type="match status" value="1"/>
</dbReference>